<dbReference type="Proteomes" id="UP000183040">
    <property type="component" value="Unassembled WGS sequence"/>
</dbReference>
<reference evidence="1 2" key="1">
    <citation type="submission" date="2016-10" db="EMBL/GenBank/DDBJ databases">
        <authorList>
            <person name="de Groot N.N."/>
        </authorList>
    </citation>
    <scope>NUCLEOTIDE SEQUENCE [LARGE SCALE GENOMIC DNA]</scope>
    <source>
        <strain evidence="1 2">NLAE-zl-G339</strain>
    </source>
</reference>
<proteinExistence type="predicted"/>
<organism evidence="1 2">
    <name type="scientific">Bacteroides xylanisolvens</name>
    <dbReference type="NCBI Taxonomy" id="371601"/>
    <lineage>
        <taxon>Bacteria</taxon>
        <taxon>Pseudomonadati</taxon>
        <taxon>Bacteroidota</taxon>
        <taxon>Bacteroidia</taxon>
        <taxon>Bacteroidales</taxon>
        <taxon>Bacteroidaceae</taxon>
        <taxon>Bacteroides</taxon>
    </lineage>
</organism>
<evidence type="ECO:0000313" key="1">
    <source>
        <dbReference type="EMBL" id="SEB11910.1"/>
    </source>
</evidence>
<accession>A0A1H4GS79</accession>
<dbReference type="EMBL" id="FNRP01000034">
    <property type="protein sequence ID" value="SEB11910.1"/>
    <property type="molecule type" value="Genomic_DNA"/>
</dbReference>
<name>A0A1H4GS79_9BACE</name>
<sequence length="33" mass="3797">MKFHLMTNTTGGMTYDSYLELYLDGNAIKIRAK</sequence>
<protein>
    <submittedName>
        <fullName evidence="1">Uncharacterized protein</fullName>
    </submittedName>
</protein>
<dbReference type="AlphaFoldDB" id="A0A1H4GS79"/>
<evidence type="ECO:0000313" key="2">
    <source>
        <dbReference type="Proteomes" id="UP000183040"/>
    </source>
</evidence>
<gene>
    <name evidence="1" type="ORF">SAMN04487924_1343</name>
</gene>